<protein>
    <recommendedName>
        <fullName evidence="4">Transmembrane transport protein</fullName>
    </recommendedName>
</protein>
<comment type="caution">
    <text evidence="2">The sequence shown here is derived from an EMBL/GenBank/DDBJ whole genome shotgun (WGS) entry which is preliminary data.</text>
</comment>
<keyword evidence="3" id="KW-1185">Reference proteome</keyword>
<evidence type="ECO:0008006" key="4">
    <source>
        <dbReference type="Google" id="ProtNLM"/>
    </source>
</evidence>
<feature type="transmembrane region" description="Helical" evidence="1">
    <location>
        <begin position="20"/>
        <end position="40"/>
    </location>
</feature>
<evidence type="ECO:0000313" key="2">
    <source>
        <dbReference type="EMBL" id="MFC4534335.1"/>
    </source>
</evidence>
<feature type="transmembrane region" description="Helical" evidence="1">
    <location>
        <begin position="52"/>
        <end position="72"/>
    </location>
</feature>
<proteinExistence type="predicted"/>
<dbReference type="EMBL" id="JBHSFP010000022">
    <property type="protein sequence ID" value="MFC4534335.1"/>
    <property type="molecule type" value="Genomic_DNA"/>
</dbReference>
<organism evidence="2 3">
    <name type="scientific">Sphaerisporangium dianthi</name>
    <dbReference type="NCBI Taxonomy" id="1436120"/>
    <lineage>
        <taxon>Bacteria</taxon>
        <taxon>Bacillati</taxon>
        <taxon>Actinomycetota</taxon>
        <taxon>Actinomycetes</taxon>
        <taxon>Streptosporangiales</taxon>
        <taxon>Streptosporangiaceae</taxon>
        <taxon>Sphaerisporangium</taxon>
    </lineage>
</organism>
<feature type="transmembrane region" description="Helical" evidence="1">
    <location>
        <begin position="84"/>
        <end position="107"/>
    </location>
</feature>
<accession>A0ABV9CM82</accession>
<dbReference type="Proteomes" id="UP001596004">
    <property type="component" value="Unassembled WGS sequence"/>
</dbReference>
<keyword evidence="1" id="KW-1133">Transmembrane helix</keyword>
<keyword evidence="1" id="KW-0472">Membrane</keyword>
<evidence type="ECO:0000256" key="1">
    <source>
        <dbReference type="SAM" id="Phobius"/>
    </source>
</evidence>
<name>A0ABV9CM82_9ACTN</name>
<keyword evidence="1" id="KW-0812">Transmembrane</keyword>
<sequence>MTPEDVLKRLDAPLSLRRRVGYVTLACAGLAGSVLVGSLWATEPGLPPRTKVAFAVLMAIGLCWAAFGAWAVTRRLPLFARDRVVAGWIGLGAWVTMTVGALVITTLRHRAEPSMFVAVLALGALAAVNLRAARRARSALMRRKEELTSRAGASGDHRGG</sequence>
<dbReference type="RefSeq" id="WP_380844794.1">
    <property type="nucleotide sequence ID" value="NZ_JBHSFP010000022.1"/>
</dbReference>
<feature type="transmembrane region" description="Helical" evidence="1">
    <location>
        <begin position="113"/>
        <end position="133"/>
    </location>
</feature>
<reference evidence="3" key="1">
    <citation type="journal article" date="2019" name="Int. J. Syst. Evol. Microbiol.">
        <title>The Global Catalogue of Microorganisms (GCM) 10K type strain sequencing project: providing services to taxonomists for standard genome sequencing and annotation.</title>
        <authorList>
            <consortium name="The Broad Institute Genomics Platform"/>
            <consortium name="The Broad Institute Genome Sequencing Center for Infectious Disease"/>
            <person name="Wu L."/>
            <person name="Ma J."/>
        </authorList>
    </citation>
    <scope>NUCLEOTIDE SEQUENCE [LARGE SCALE GENOMIC DNA]</scope>
    <source>
        <strain evidence="3">CGMCC 4.7132</strain>
    </source>
</reference>
<gene>
    <name evidence="2" type="ORF">ACFO60_26550</name>
</gene>
<evidence type="ECO:0000313" key="3">
    <source>
        <dbReference type="Proteomes" id="UP001596004"/>
    </source>
</evidence>